<dbReference type="InterPro" id="IPR050901">
    <property type="entry name" value="BP-dep_ABC_trans_perm"/>
</dbReference>
<dbReference type="GO" id="GO:0055085">
    <property type="term" value="P:transmembrane transport"/>
    <property type="evidence" value="ECO:0007669"/>
    <property type="project" value="InterPro"/>
</dbReference>
<dbReference type="Gene3D" id="1.10.3720.10">
    <property type="entry name" value="MetI-like"/>
    <property type="match status" value="1"/>
</dbReference>
<comment type="subcellular location">
    <subcellularLocation>
        <location evidence="1 7">Cell membrane</location>
        <topology evidence="1 7">Multi-pass membrane protein</topology>
    </subcellularLocation>
</comment>
<organism evidence="10 11">
    <name type="scientific">Phytoactinopolyspora mesophila</name>
    <dbReference type="NCBI Taxonomy" id="2650750"/>
    <lineage>
        <taxon>Bacteria</taxon>
        <taxon>Bacillati</taxon>
        <taxon>Actinomycetota</taxon>
        <taxon>Actinomycetes</taxon>
        <taxon>Jiangellales</taxon>
        <taxon>Jiangellaceae</taxon>
        <taxon>Phytoactinopolyspora</taxon>
    </lineage>
</organism>
<dbReference type="GO" id="GO:0005886">
    <property type="term" value="C:plasma membrane"/>
    <property type="evidence" value="ECO:0007669"/>
    <property type="project" value="UniProtKB-SubCell"/>
</dbReference>
<feature type="domain" description="ABC transmembrane type-1" evidence="9">
    <location>
        <begin position="112"/>
        <end position="304"/>
    </location>
</feature>
<feature type="transmembrane region" description="Helical" evidence="7">
    <location>
        <begin position="236"/>
        <end position="260"/>
    </location>
</feature>
<evidence type="ECO:0000313" key="11">
    <source>
        <dbReference type="Proteomes" id="UP000460435"/>
    </source>
</evidence>
<reference evidence="10 11" key="1">
    <citation type="submission" date="2019-11" db="EMBL/GenBank/DDBJ databases">
        <authorList>
            <person name="Li X.-J."/>
            <person name="Feng X.-M."/>
        </authorList>
    </citation>
    <scope>NUCLEOTIDE SEQUENCE [LARGE SCALE GENOMIC DNA]</scope>
    <source>
        <strain evidence="10 11">XMNu-373</strain>
    </source>
</reference>
<feature type="region of interest" description="Disordered" evidence="8">
    <location>
        <begin position="1"/>
        <end position="30"/>
    </location>
</feature>
<comment type="caution">
    <text evidence="10">The sequence shown here is derived from an EMBL/GenBank/DDBJ whole genome shotgun (WGS) entry which is preliminary data.</text>
</comment>
<dbReference type="Pfam" id="PF00528">
    <property type="entry name" value="BPD_transp_1"/>
    <property type="match status" value="1"/>
</dbReference>
<protein>
    <submittedName>
        <fullName evidence="10">ABC transporter permease subunit</fullName>
    </submittedName>
</protein>
<gene>
    <name evidence="10" type="ORF">F7O44_10210</name>
</gene>
<evidence type="ECO:0000256" key="4">
    <source>
        <dbReference type="ARBA" id="ARBA00022692"/>
    </source>
</evidence>
<evidence type="ECO:0000256" key="1">
    <source>
        <dbReference type="ARBA" id="ARBA00004651"/>
    </source>
</evidence>
<keyword evidence="2 7" id="KW-0813">Transport</keyword>
<dbReference type="InterPro" id="IPR000515">
    <property type="entry name" value="MetI-like"/>
</dbReference>
<feature type="transmembrane region" description="Helical" evidence="7">
    <location>
        <begin position="116"/>
        <end position="138"/>
    </location>
</feature>
<feature type="transmembrane region" description="Helical" evidence="7">
    <location>
        <begin position="44"/>
        <end position="66"/>
    </location>
</feature>
<evidence type="ECO:0000256" key="7">
    <source>
        <dbReference type="RuleBase" id="RU363032"/>
    </source>
</evidence>
<evidence type="ECO:0000256" key="6">
    <source>
        <dbReference type="ARBA" id="ARBA00023136"/>
    </source>
</evidence>
<keyword evidence="3" id="KW-1003">Cell membrane</keyword>
<dbReference type="EMBL" id="WLZY01000003">
    <property type="protein sequence ID" value="NDL57445.1"/>
    <property type="molecule type" value="Genomic_DNA"/>
</dbReference>
<evidence type="ECO:0000313" key="10">
    <source>
        <dbReference type="EMBL" id="NDL57445.1"/>
    </source>
</evidence>
<feature type="transmembrane region" description="Helical" evidence="7">
    <location>
        <begin position="180"/>
        <end position="199"/>
    </location>
</feature>
<evidence type="ECO:0000256" key="2">
    <source>
        <dbReference type="ARBA" id="ARBA00022448"/>
    </source>
</evidence>
<dbReference type="AlphaFoldDB" id="A0A7K3M2B0"/>
<dbReference type="PROSITE" id="PS50928">
    <property type="entry name" value="ABC_TM1"/>
    <property type="match status" value="1"/>
</dbReference>
<dbReference type="InterPro" id="IPR035906">
    <property type="entry name" value="MetI-like_sf"/>
</dbReference>
<keyword evidence="11" id="KW-1185">Reference proteome</keyword>
<sequence length="319" mass="34510">MSALPRAATGAEATTTGDHPVAGEPVSRPRGSNRVAIETKVFRVLRWLIIAATVFVCAGPLLYGIFLSMRSMTDVVNNPLNVIPMPGEWDLSSYGTALRSESDGGFGLSRFMGNSAMVALGTMVLVITFSVLGAYAAVRLRFFGRDTVNGLFLAVYLVPTIVLAVPLFVMFSRMGLRRSLFTLVIIYLAQTVPVALYMLRNYFIAVPPSVEEAAMIDGCTRLQTIRKVVIPMAMPGIVATALYVFMIAWNEFLFALLFLVDDRPRWTVSLGVHQLSDSLTVSPTILMAGSIAITVPIVVVFMFAQKALVSGLTSGAEKG</sequence>
<feature type="transmembrane region" description="Helical" evidence="7">
    <location>
        <begin position="150"/>
        <end position="174"/>
    </location>
</feature>
<accession>A0A7K3M2B0</accession>
<name>A0A7K3M2B0_9ACTN</name>
<dbReference type="Proteomes" id="UP000460435">
    <property type="component" value="Unassembled WGS sequence"/>
</dbReference>
<evidence type="ECO:0000259" key="9">
    <source>
        <dbReference type="PROSITE" id="PS50928"/>
    </source>
</evidence>
<dbReference type="SUPFAM" id="SSF161098">
    <property type="entry name" value="MetI-like"/>
    <property type="match status" value="1"/>
</dbReference>
<keyword evidence="5 7" id="KW-1133">Transmembrane helix</keyword>
<evidence type="ECO:0000256" key="3">
    <source>
        <dbReference type="ARBA" id="ARBA00022475"/>
    </source>
</evidence>
<dbReference type="PANTHER" id="PTHR32243">
    <property type="entry name" value="MALTOSE TRANSPORT SYSTEM PERMEASE-RELATED"/>
    <property type="match status" value="1"/>
</dbReference>
<feature type="transmembrane region" description="Helical" evidence="7">
    <location>
        <begin position="280"/>
        <end position="304"/>
    </location>
</feature>
<keyword evidence="4 7" id="KW-0812">Transmembrane</keyword>
<feature type="compositionally biased region" description="Low complexity" evidence="8">
    <location>
        <begin position="7"/>
        <end position="17"/>
    </location>
</feature>
<evidence type="ECO:0000256" key="8">
    <source>
        <dbReference type="SAM" id="MobiDB-lite"/>
    </source>
</evidence>
<evidence type="ECO:0000256" key="5">
    <source>
        <dbReference type="ARBA" id="ARBA00022989"/>
    </source>
</evidence>
<dbReference type="PANTHER" id="PTHR32243:SF18">
    <property type="entry name" value="INNER MEMBRANE ABC TRANSPORTER PERMEASE PROTEIN YCJP"/>
    <property type="match status" value="1"/>
</dbReference>
<dbReference type="CDD" id="cd06261">
    <property type="entry name" value="TM_PBP2"/>
    <property type="match status" value="1"/>
</dbReference>
<proteinExistence type="inferred from homology"/>
<keyword evidence="6 7" id="KW-0472">Membrane</keyword>
<comment type="similarity">
    <text evidence="7">Belongs to the binding-protein-dependent transport system permease family.</text>
</comment>